<gene>
    <name evidence="1" type="ORF">M8C21_023538</name>
</gene>
<dbReference type="Proteomes" id="UP001206925">
    <property type="component" value="Unassembled WGS sequence"/>
</dbReference>
<feature type="non-terminal residue" evidence="1">
    <location>
        <position position="106"/>
    </location>
</feature>
<comment type="caution">
    <text evidence="1">The sequence shown here is derived from an EMBL/GenBank/DDBJ whole genome shotgun (WGS) entry which is preliminary data.</text>
</comment>
<evidence type="ECO:0000313" key="2">
    <source>
        <dbReference type="Proteomes" id="UP001206925"/>
    </source>
</evidence>
<sequence length="106" mass="12443">RLTNIIITSGWGDARLLSPAQQLRAVADQTREWEWMVFRRMNRNSHRRHRQLRKVERRTDVVIQIKKSLLKIGLHETEVIGYTDNITKVKLGKDASDYGKFSKGRV</sequence>
<name>A0AAD5G666_AMBAR</name>
<organism evidence="1 2">
    <name type="scientific">Ambrosia artemisiifolia</name>
    <name type="common">Common ragweed</name>
    <dbReference type="NCBI Taxonomy" id="4212"/>
    <lineage>
        <taxon>Eukaryota</taxon>
        <taxon>Viridiplantae</taxon>
        <taxon>Streptophyta</taxon>
        <taxon>Embryophyta</taxon>
        <taxon>Tracheophyta</taxon>
        <taxon>Spermatophyta</taxon>
        <taxon>Magnoliopsida</taxon>
        <taxon>eudicotyledons</taxon>
        <taxon>Gunneridae</taxon>
        <taxon>Pentapetalae</taxon>
        <taxon>asterids</taxon>
        <taxon>campanulids</taxon>
        <taxon>Asterales</taxon>
        <taxon>Asteraceae</taxon>
        <taxon>Asteroideae</taxon>
        <taxon>Heliantheae alliance</taxon>
        <taxon>Heliantheae</taxon>
        <taxon>Ambrosia</taxon>
    </lineage>
</organism>
<keyword evidence="2" id="KW-1185">Reference proteome</keyword>
<proteinExistence type="predicted"/>
<protein>
    <submittedName>
        <fullName evidence="1">Uncharacterized protein</fullName>
    </submittedName>
</protein>
<reference evidence="1" key="1">
    <citation type="submission" date="2022-06" db="EMBL/GenBank/DDBJ databases">
        <title>Uncovering the hologenomic basis of an extraordinary plant invasion.</title>
        <authorList>
            <person name="Bieker V.C."/>
            <person name="Martin M.D."/>
            <person name="Gilbert T."/>
            <person name="Hodgins K."/>
            <person name="Battlay P."/>
            <person name="Petersen B."/>
            <person name="Wilson J."/>
        </authorList>
    </citation>
    <scope>NUCLEOTIDE SEQUENCE</scope>
    <source>
        <strain evidence="1">AA19_3_7</strain>
        <tissue evidence="1">Leaf</tissue>
    </source>
</reference>
<accession>A0AAD5G666</accession>
<dbReference type="EMBL" id="JAMZMK010011093">
    <property type="protein sequence ID" value="KAI7728996.1"/>
    <property type="molecule type" value="Genomic_DNA"/>
</dbReference>
<dbReference type="AlphaFoldDB" id="A0AAD5G666"/>
<evidence type="ECO:0000313" key="1">
    <source>
        <dbReference type="EMBL" id="KAI7728996.1"/>
    </source>
</evidence>